<feature type="signal peptide" evidence="1">
    <location>
        <begin position="1"/>
        <end position="26"/>
    </location>
</feature>
<dbReference type="PROSITE" id="PS51257">
    <property type="entry name" value="PROKAR_LIPOPROTEIN"/>
    <property type="match status" value="1"/>
</dbReference>
<dbReference type="RefSeq" id="WP_307263329.1">
    <property type="nucleotide sequence ID" value="NZ_JAUSVL010000001.1"/>
</dbReference>
<evidence type="ECO:0008006" key="4">
    <source>
        <dbReference type="Google" id="ProtNLM"/>
    </source>
</evidence>
<protein>
    <recommendedName>
        <fullName evidence="4">DUF3568 family protein</fullName>
    </recommendedName>
</protein>
<evidence type="ECO:0000313" key="2">
    <source>
        <dbReference type="EMBL" id="MDQ0291072.1"/>
    </source>
</evidence>
<dbReference type="EMBL" id="JAUSVL010000001">
    <property type="protein sequence ID" value="MDQ0291072.1"/>
    <property type="molecule type" value="Genomic_DNA"/>
</dbReference>
<keyword evidence="1" id="KW-0732">Signal</keyword>
<gene>
    <name evidence="2" type="ORF">J3R75_003179</name>
</gene>
<dbReference type="Proteomes" id="UP001238163">
    <property type="component" value="Unassembled WGS sequence"/>
</dbReference>
<proteinExistence type="predicted"/>
<feature type="chain" id="PRO_5042052460" description="DUF3568 family protein" evidence="1">
    <location>
        <begin position="27"/>
        <end position="133"/>
    </location>
</feature>
<evidence type="ECO:0000313" key="3">
    <source>
        <dbReference type="Proteomes" id="UP001238163"/>
    </source>
</evidence>
<sequence>MAFRRLCIVALGGVALVLGACRSVQPAPAPVAGNVASESYRLGTYSAEFNSTLFNVDKAVRAACRRAKLIEKSRINRGNTCTYQFKDVDENTLQIVLNEKDGVVKIALRIGRTGDRASSQTLLAAIAEELALL</sequence>
<reference evidence="2" key="1">
    <citation type="submission" date="2023-07" db="EMBL/GenBank/DDBJ databases">
        <title>Genomic Encyclopedia of Type Strains, Phase IV (KMG-IV): sequencing the most valuable type-strain genomes for metagenomic binning, comparative biology and taxonomic classification.</title>
        <authorList>
            <person name="Goeker M."/>
        </authorList>
    </citation>
    <scope>NUCLEOTIDE SEQUENCE</scope>
    <source>
        <strain evidence="2">DSM 24202</strain>
    </source>
</reference>
<dbReference type="AlphaFoldDB" id="A0AAE4AR42"/>
<organism evidence="2 3">
    <name type="scientific">Oligosphaera ethanolica</name>
    <dbReference type="NCBI Taxonomy" id="760260"/>
    <lineage>
        <taxon>Bacteria</taxon>
        <taxon>Pseudomonadati</taxon>
        <taxon>Lentisphaerota</taxon>
        <taxon>Oligosphaeria</taxon>
        <taxon>Oligosphaerales</taxon>
        <taxon>Oligosphaeraceae</taxon>
        <taxon>Oligosphaera</taxon>
    </lineage>
</organism>
<comment type="caution">
    <text evidence="2">The sequence shown here is derived from an EMBL/GenBank/DDBJ whole genome shotgun (WGS) entry which is preliminary data.</text>
</comment>
<dbReference type="Pfam" id="PF12092">
    <property type="entry name" value="DUF3568"/>
    <property type="match status" value="1"/>
</dbReference>
<accession>A0AAE4AR42</accession>
<keyword evidence="3" id="KW-1185">Reference proteome</keyword>
<evidence type="ECO:0000256" key="1">
    <source>
        <dbReference type="SAM" id="SignalP"/>
    </source>
</evidence>
<name>A0AAE4AR42_9BACT</name>
<dbReference type="InterPro" id="IPR021952">
    <property type="entry name" value="Flpp3-like"/>
</dbReference>